<accession>A0A2S1LQP1</accession>
<reference evidence="1 2" key="1">
    <citation type="submission" date="2017-04" db="EMBL/GenBank/DDBJ databases">
        <title>Complete genome sequence of Flavobacterium kingsejong AJ004.</title>
        <authorList>
            <person name="Lee P.C."/>
        </authorList>
    </citation>
    <scope>NUCLEOTIDE SEQUENCE [LARGE SCALE GENOMIC DNA]</scope>
    <source>
        <strain evidence="1 2">AJ004</strain>
    </source>
</reference>
<dbReference type="EMBL" id="CP020919">
    <property type="protein sequence ID" value="AWG26008.1"/>
    <property type="molecule type" value="Genomic_DNA"/>
</dbReference>
<sequence>MNSMFPFKGKLTEVEAEILKPILDKMTLTASDQEMIIKSYCKVYQVKNFNPCTSCPGVWKGIIKKLKKSI</sequence>
<dbReference type="AlphaFoldDB" id="A0A2S1LQP1"/>
<gene>
    <name evidence="1" type="ORF">FK004_12630</name>
</gene>
<protein>
    <submittedName>
        <fullName evidence="1">Uncharacterized protein</fullName>
    </submittedName>
</protein>
<keyword evidence="2" id="KW-1185">Reference proteome</keyword>
<name>A0A2S1LQP1_9FLAO</name>
<dbReference type="Proteomes" id="UP000244677">
    <property type="component" value="Chromosome"/>
</dbReference>
<dbReference type="KEGG" id="fki:FK004_12630"/>
<proteinExistence type="predicted"/>
<evidence type="ECO:0000313" key="1">
    <source>
        <dbReference type="EMBL" id="AWG26008.1"/>
    </source>
</evidence>
<evidence type="ECO:0000313" key="2">
    <source>
        <dbReference type="Proteomes" id="UP000244677"/>
    </source>
</evidence>
<organism evidence="1 2">
    <name type="scientific">Flavobacterium kingsejongi</name>
    <dbReference type="NCBI Taxonomy" id="1678728"/>
    <lineage>
        <taxon>Bacteria</taxon>
        <taxon>Pseudomonadati</taxon>
        <taxon>Bacteroidota</taxon>
        <taxon>Flavobacteriia</taxon>
        <taxon>Flavobacteriales</taxon>
        <taxon>Flavobacteriaceae</taxon>
        <taxon>Flavobacterium</taxon>
    </lineage>
</organism>